<dbReference type="Proteomes" id="UP000824120">
    <property type="component" value="Chromosome 4"/>
</dbReference>
<evidence type="ECO:0000256" key="1">
    <source>
        <dbReference type="SAM" id="MobiDB-lite"/>
    </source>
</evidence>
<sequence>MVARLYSKWLSRLYTLPKLKFLKKDLVTWNKEVFGKLNSRISKAIDDLLLTEQATEGRPTPTRDTTTLTDRSEMTSIKERAGERGNSRHLPRVILKTNHGAYCFFEGLGSLSSQEKNALEQGQRRRNIESNQLTCPA</sequence>
<gene>
    <name evidence="2" type="ORF">H5410_024706</name>
</gene>
<organism evidence="2 3">
    <name type="scientific">Solanum commersonii</name>
    <name type="common">Commerson's wild potato</name>
    <name type="synonym">Commerson's nightshade</name>
    <dbReference type="NCBI Taxonomy" id="4109"/>
    <lineage>
        <taxon>Eukaryota</taxon>
        <taxon>Viridiplantae</taxon>
        <taxon>Streptophyta</taxon>
        <taxon>Embryophyta</taxon>
        <taxon>Tracheophyta</taxon>
        <taxon>Spermatophyta</taxon>
        <taxon>Magnoliopsida</taxon>
        <taxon>eudicotyledons</taxon>
        <taxon>Gunneridae</taxon>
        <taxon>Pentapetalae</taxon>
        <taxon>asterids</taxon>
        <taxon>lamiids</taxon>
        <taxon>Solanales</taxon>
        <taxon>Solanaceae</taxon>
        <taxon>Solanoideae</taxon>
        <taxon>Solaneae</taxon>
        <taxon>Solanum</taxon>
    </lineage>
</organism>
<name>A0A9J5ZMP5_SOLCO</name>
<reference evidence="2 3" key="1">
    <citation type="submission" date="2020-09" db="EMBL/GenBank/DDBJ databases">
        <title>De no assembly of potato wild relative species, Solanum commersonii.</title>
        <authorList>
            <person name="Cho K."/>
        </authorList>
    </citation>
    <scope>NUCLEOTIDE SEQUENCE [LARGE SCALE GENOMIC DNA]</scope>
    <source>
        <strain evidence="2">LZ3.2</strain>
        <tissue evidence="2">Leaf</tissue>
    </source>
</reference>
<dbReference type="EMBL" id="JACXVP010000004">
    <property type="protein sequence ID" value="KAG5613425.1"/>
    <property type="molecule type" value="Genomic_DNA"/>
</dbReference>
<feature type="region of interest" description="Disordered" evidence="1">
    <location>
        <begin position="52"/>
        <end position="90"/>
    </location>
</feature>
<comment type="caution">
    <text evidence="2">The sequence shown here is derived from an EMBL/GenBank/DDBJ whole genome shotgun (WGS) entry which is preliminary data.</text>
</comment>
<proteinExistence type="predicted"/>
<feature type="compositionally biased region" description="Basic and acidic residues" evidence="1">
    <location>
        <begin position="70"/>
        <end position="86"/>
    </location>
</feature>
<keyword evidence="3" id="KW-1185">Reference proteome</keyword>
<evidence type="ECO:0000313" key="2">
    <source>
        <dbReference type="EMBL" id="KAG5613425.1"/>
    </source>
</evidence>
<evidence type="ECO:0000313" key="3">
    <source>
        <dbReference type="Proteomes" id="UP000824120"/>
    </source>
</evidence>
<dbReference type="AlphaFoldDB" id="A0A9J5ZMP5"/>
<feature type="compositionally biased region" description="Low complexity" evidence="1">
    <location>
        <begin position="58"/>
        <end position="69"/>
    </location>
</feature>
<accession>A0A9J5ZMP5</accession>
<protein>
    <submittedName>
        <fullName evidence="2">Uncharacterized protein</fullName>
    </submittedName>
</protein>